<dbReference type="InterPro" id="IPR008927">
    <property type="entry name" value="6-PGluconate_DH-like_C_sf"/>
</dbReference>
<dbReference type="eggNOG" id="COG0287">
    <property type="taxonomic scope" value="Bacteria"/>
</dbReference>
<dbReference type="GO" id="GO:0008977">
    <property type="term" value="F:prephenate dehydrogenase (NAD+) activity"/>
    <property type="evidence" value="ECO:0007669"/>
    <property type="project" value="UniProtKB-EC"/>
</dbReference>
<dbReference type="InterPro" id="IPR036291">
    <property type="entry name" value="NAD(P)-bd_dom_sf"/>
</dbReference>
<keyword evidence="2 6" id="KW-0560">Oxidoreductase</keyword>
<keyword evidence="9" id="KW-1185">Reference proteome</keyword>
<evidence type="ECO:0000256" key="3">
    <source>
        <dbReference type="ARBA" id="ARBA00029440"/>
    </source>
</evidence>
<dbReference type="KEGG" id="cpat:CLPA_c38320"/>
<dbReference type="EMBL" id="JPGY02000001">
    <property type="protein sequence ID" value="KRU14117.1"/>
    <property type="molecule type" value="Genomic_DNA"/>
</dbReference>
<gene>
    <name evidence="6" type="primary">tyrA</name>
    <name evidence="6" type="ORF">CLPA_c38320</name>
    <name evidence="7" type="ORF">CP6013_03373</name>
</gene>
<dbReference type="InterPro" id="IPR046825">
    <property type="entry name" value="PDH_C"/>
</dbReference>
<dbReference type="EC" id="1.3.1.12" evidence="6"/>
<evidence type="ECO:0000313" key="8">
    <source>
        <dbReference type="Proteomes" id="UP000028042"/>
    </source>
</evidence>
<reference evidence="7" key="2">
    <citation type="submission" date="2015-10" db="EMBL/GenBank/DDBJ databases">
        <title>Improved Draft Genome Sequence of Clostridium pasteurianum Strain ATCC 6013 (DSM 525) Using a Hybrid Next-Generation Sequencing Approach.</title>
        <authorList>
            <person name="Pyne M.E."/>
            <person name="Utturkar S.M."/>
            <person name="Brown S.D."/>
            <person name="Moo-Young M."/>
            <person name="Chung D.A."/>
            <person name="Chou P.C."/>
        </authorList>
    </citation>
    <scope>NUCLEOTIDE SEQUENCE</scope>
    <source>
        <strain evidence="7">ATCC 6013</strain>
    </source>
</reference>
<organism evidence="6 9">
    <name type="scientific">Clostridium pasteurianum DSM 525 = ATCC 6013</name>
    <dbReference type="NCBI Taxonomy" id="1262449"/>
    <lineage>
        <taxon>Bacteria</taxon>
        <taxon>Bacillati</taxon>
        <taxon>Bacillota</taxon>
        <taxon>Clostridia</taxon>
        <taxon>Eubacteriales</taxon>
        <taxon>Clostridiaceae</taxon>
        <taxon>Clostridium</taxon>
    </lineage>
</organism>
<reference evidence="7 8" key="3">
    <citation type="journal article" name="Genome Announc.">
        <title>Improved Draft Genome Sequence of Clostridium pasteurianum Strain ATCC 6013 (DSM 525) Using a Hybrid Next-Generation Sequencing Approach.</title>
        <authorList>
            <person name="Pyne M.E."/>
            <person name="Utturkar S."/>
            <person name="Brown S.D."/>
            <person name="Moo-Young M."/>
            <person name="Chung D.A."/>
            <person name="Chou C.P."/>
        </authorList>
    </citation>
    <scope>NUCLEOTIDE SEQUENCE [LARGE SCALE GENOMIC DNA]</scope>
    <source>
        <strain evidence="7 8">ATCC 6013</strain>
    </source>
</reference>
<evidence type="ECO:0000256" key="4">
    <source>
        <dbReference type="SAM" id="Coils"/>
    </source>
</evidence>
<evidence type="ECO:0000259" key="5">
    <source>
        <dbReference type="PROSITE" id="PS51176"/>
    </source>
</evidence>
<evidence type="ECO:0000256" key="1">
    <source>
        <dbReference type="ARBA" id="ARBA00007964"/>
    </source>
</evidence>
<dbReference type="RefSeq" id="WP_003447733.1">
    <property type="nucleotide sequence ID" value="NZ_ANZB01000016.1"/>
</dbReference>
<dbReference type="InterPro" id="IPR050812">
    <property type="entry name" value="Preph/Arog_dehydrog"/>
</dbReference>
<dbReference type="PROSITE" id="PS51176">
    <property type="entry name" value="PDH_ADH"/>
    <property type="match status" value="1"/>
</dbReference>
<dbReference type="PATRIC" id="fig|1262449.3.peg.3653"/>
<dbReference type="GeneID" id="93075918"/>
<dbReference type="SUPFAM" id="SSF48179">
    <property type="entry name" value="6-phosphogluconate dehydrogenase C-terminal domain-like"/>
    <property type="match status" value="1"/>
</dbReference>
<dbReference type="Pfam" id="PF20463">
    <property type="entry name" value="PDH_C"/>
    <property type="match status" value="1"/>
</dbReference>
<dbReference type="Proteomes" id="UP000030905">
    <property type="component" value="Chromosome"/>
</dbReference>
<dbReference type="GO" id="GO:0004665">
    <property type="term" value="F:prephenate dehydrogenase (NADP+) activity"/>
    <property type="evidence" value="ECO:0007669"/>
    <property type="project" value="InterPro"/>
</dbReference>
<comment type="similarity">
    <text evidence="1">Belongs to the prephenate/arogenate dehydrogenase family.</text>
</comment>
<comment type="pathway">
    <text evidence="3">Amino-acid biosynthesis.</text>
</comment>
<dbReference type="FunFam" id="3.40.50.720:FF:000208">
    <property type="entry name" value="Prephenate dehydrogenase"/>
    <property type="match status" value="1"/>
</dbReference>
<dbReference type="Pfam" id="PF02153">
    <property type="entry name" value="PDH_N"/>
    <property type="match status" value="1"/>
</dbReference>
<evidence type="ECO:0000313" key="7">
    <source>
        <dbReference type="EMBL" id="KRU14117.1"/>
    </source>
</evidence>
<dbReference type="Gene3D" id="1.10.3660.10">
    <property type="entry name" value="6-phosphogluconate dehydrogenase C-terminal like domain"/>
    <property type="match status" value="1"/>
</dbReference>
<dbReference type="GO" id="GO:0070403">
    <property type="term" value="F:NAD+ binding"/>
    <property type="evidence" value="ECO:0007669"/>
    <property type="project" value="InterPro"/>
</dbReference>
<evidence type="ECO:0000313" key="6">
    <source>
        <dbReference type="EMBL" id="AJA53858.1"/>
    </source>
</evidence>
<feature type="domain" description="Prephenate/arogenate dehydrogenase" evidence="5">
    <location>
        <begin position="5"/>
        <end position="285"/>
    </location>
</feature>
<feature type="coiled-coil region" evidence="4">
    <location>
        <begin position="238"/>
        <end position="265"/>
    </location>
</feature>
<dbReference type="PANTHER" id="PTHR21363">
    <property type="entry name" value="PREPHENATE DEHYDROGENASE"/>
    <property type="match status" value="1"/>
</dbReference>
<dbReference type="AlphaFoldDB" id="A0A0H3JBK1"/>
<dbReference type="KEGG" id="cpae:CPAST_c38320"/>
<dbReference type="Proteomes" id="UP000028042">
    <property type="component" value="Unassembled WGS sequence"/>
</dbReference>
<dbReference type="EMBL" id="CP009268">
    <property type="protein sequence ID" value="AJA53858.1"/>
    <property type="molecule type" value="Genomic_DNA"/>
</dbReference>
<sequence length="285" mass="31735">MKLDFNITIVGLGLIGGSYAMALKELNPKNLWGIDVDLKAIETAEDLEIIDKGYKEAEVPLSESDIVIISLYPEAAIEFIKKHKNDFKRGAVITDTSGIKESIVKEVSAFIPDYVDFIGGHPMAGRESKGLAFASKDIFKNANYIITPSNKNKKENIELVKSIAEGIGCKNVVLIDAEIHDKIIAYTSAIPHIIAVALMNCDNFDKERGYFIGGSFRDATRVALINPDLWSELFISNKENILKEIEEFENNLSTMKEAIKNEDSTLMKEIFNKAGSKRRKLNSNE</sequence>
<accession>A0A0H3JBK1</accession>
<dbReference type="Gene3D" id="3.40.50.720">
    <property type="entry name" value="NAD(P)-binding Rossmann-like Domain"/>
    <property type="match status" value="1"/>
</dbReference>
<keyword evidence="4" id="KW-0175">Coiled coil</keyword>
<name>A0A0H3JBK1_CLOPA</name>
<dbReference type="InterPro" id="IPR003099">
    <property type="entry name" value="Prephen_DH"/>
</dbReference>
<dbReference type="InterPro" id="IPR046826">
    <property type="entry name" value="PDH_N"/>
</dbReference>
<dbReference type="SUPFAM" id="SSF51735">
    <property type="entry name" value="NAD(P)-binding Rossmann-fold domains"/>
    <property type="match status" value="1"/>
</dbReference>
<proteinExistence type="inferred from homology"/>
<dbReference type="PANTHER" id="PTHR21363:SF0">
    <property type="entry name" value="PREPHENATE DEHYDROGENASE [NADP(+)]"/>
    <property type="match status" value="1"/>
</dbReference>
<evidence type="ECO:0000313" key="9">
    <source>
        <dbReference type="Proteomes" id="UP000030905"/>
    </source>
</evidence>
<protein>
    <submittedName>
        <fullName evidence="6">Prephenate dehydrogenase</fullName>
        <ecNumber evidence="6">1.3.1.12</ecNumber>
    </submittedName>
</protein>
<dbReference type="GO" id="GO:0006571">
    <property type="term" value="P:tyrosine biosynthetic process"/>
    <property type="evidence" value="ECO:0007669"/>
    <property type="project" value="InterPro"/>
</dbReference>
<evidence type="ECO:0000256" key="2">
    <source>
        <dbReference type="ARBA" id="ARBA00023002"/>
    </source>
</evidence>
<reference evidence="6 9" key="1">
    <citation type="journal article" date="2015" name="Genome Announc.">
        <title>Complete Genome Sequence of the Nitrogen-Fixing and Solvent-Producing Clostridium pasteurianum DSM 525.</title>
        <authorList>
            <person name="Poehlein A."/>
            <person name="Grosse-Honebrink A."/>
            <person name="Zhang Y."/>
            <person name="Minton N.P."/>
            <person name="Daniel R."/>
        </authorList>
    </citation>
    <scope>NUCLEOTIDE SEQUENCE [LARGE SCALE GENOMIC DNA]</scope>
    <source>
        <strain evidence="6">DSM 525</strain>
        <strain evidence="9">DSM 525 / ATCC 6013</strain>
    </source>
</reference>